<evidence type="ECO:0000313" key="2">
    <source>
        <dbReference type="Proteomes" id="UP001054902"/>
    </source>
</evidence>
<dbReference type="Pfam" id="PF04724">
    <property type="entry name" value="Glyco_transf_17"/>
    <property type="match status" value="1"/>
</dbReference>
<dbReference type="PANTHER" id="PTHR12224">
    <property type="entry name" value="BETA-1,4-MANNOSYL-GLYCOPROTEIN BETA-1,4-N-ACETYLGLUCOSAMINYL-TRANSFERASE"/>
    <property type="match status" value="1"/>
</dbReference>
<protein>
    <recommendedName>
        <fullName evidence="3">Beta-1,4-mannosyl-glycoprotein beta-1,4-N-acetylglucosaminyltransferase</fullName>
    </recommendedName>
</protein>
<dbReference type="AlphaFoldDB" id="A0AAD3H359"/>
<dbReference type="GO" id="GO:0006044">
    <property type="term" value="P:N-acetylglucosamine metabolic process"/>
    <property type="evidence" value="ECO:0007669"/>
    <property type="project" value="TreeGrafter"/>
</dbReference>
<name>A0AAD3H359_9STRA</name>
<evidence type="ECO:0008006" key="3">
    <source>
        <dbReference type="Google" id="ProtNLM"/>
    </source>
</evidence>
<dbReference type="InterPro" id="IPR006813">
    <property type="entry name" value="Glyco_trans_17"/>
</dbReference>
<dbReference type="EMBL" id="BLLK01000029">
    <property type="protein sequence ID" value="GFH48586.1"/>
    <property type="molecule type" value="Genomic_DNA"/>
</dbReference>
<dbReference type="Proteomes" id="UP001054902">
    <property type="component" value="Unassembled WGS sequence"/>
</dbReference>
<dbReference type="GO" id="GO:0016020">
    <property type="term" value="C:membrane"/>
    <property type="evidence" value="ECO:0007669"/>
    <property type="project" value="InterPro"/>
</dbReference>
<gene>
    <name evidence="1" type="ORF">CTEN210_05062</name>
</gene>
<accession>A0AAD3H359</accession>
<organism evidence="1 2">
    <name type="scientific">Chaetoceros tenuissimus</name>
    <dbReference type="NCBI Taxonomy" id="426638"/>
    <lineage>
        <taxon>Eukaryota</taxon>
        <taxon>Sar</taxon>
        <taxon>Stramenopiles</taxon>
        <taxon>Ochrophyta</taxon>
        <taxon>Bacillariophyta</taxon>
        <taxon>Coscinodiscophyceae</taxon>
        <taxon>Chaetocerotophycidae</taxon>
        <taxon>Chaetocerotales</taxon>
        <taxon>Chaetocerotaceae</taxon>
        <taxon>Chaetoceros</taxon>
    </lineage>
</organism>
<reference evidence="1 2" key="1">
    <citation type="journal article" date="2021" name="Sci. Rep.">
        <title>The genome of the diatom Chaetoceros tenuissimus carries an ancient integrated fragment of an extant virus.</title>
        <authorList>
            <person name="Hongo Y."/>
            <person name="Kimura K."/>
            <person name="Takaki Y."/>
            <person name="Yoshida Y."/>
            <person name="Baba S."/>
            <person name="Kobayashi G."/>
            <person name="Nagasaki K."/>
            <person name="Hano T."/>
            <person name="Tomaru Y."/>
        </authorList>
    </citation>
    <scope>NUCLEOTIDE SEQUENCE [LARGE SCALE GENOMIC DNA]</scope>
    <source>
        <strain evidence="1 2">NIES-3715</strain>
    </source>
</reference>
<comment type="caution">
    <text evidence="1">The sequence shown here is derived from an EMBL/GenBank/DDBJ whole genome shotgun (WGS) entry which is preliminary data.</text>
</comment>
<keyword evidence="2" id="KW-1185">Reference proteome</keyword>
<evidence type="ECO:0000313" key="1">
    <source>
        <dbReference type="EMBL" id="GFH48586.1"/>
    </source>
</evidence>
<proteinExistence type="predicted"/>
<dbReference type="GO" id="GO:0003830">
    <property type="term" value="F:beta-1,4-mannosylglycoprotein 4-beta-N-acetylglucosaminyltransferase activity"/>
    <property type="evidence" value="ECO:0007669"/>
    <property type="project" value="InterPro"/>
</dbReference>
<dbReference type="PANTHER" id="PTHR12224:SF0">
    <property type="entry name" value="BETA-1,4-MANNOSYL-GLYCOPROTEIN 4-BETA-N-ACETYLGLUCOSAMINYLTRANSFERASE"/>
    <property type="match status" value="1"/>
</dbReference>
<sequence>MYNGEPILPARLEILNETVYRFYITESSVTFSGNKKTNFFKDLHSEIFKPYTDKITWNIFEPSEDTTGNSWAREELNRNNITEIIRKDIKNHLLPPPENIVILNTDADEVPSVTALEQIKPGNRLHSKIMNHPMKLDMNMSYFNFNWNNGPGWRKGNVVLAKHILEGNYTMNGLRNQESGKLPSIPNAGNHLSWGFDIENIVRKFESFSHQELNKRDNKSHQHIMTSLEGKTKLWSSMAPYPQKHFDYKELSLPLQKFHLELCKSQGVSPSTGQILTLFNDTTFGGEK</sequence>